<proteinExistence type="predicted"/>
<sequence>MAQIAKIAVTKKLANPGRHLTTKTSKIRNSRTSIIMYTL</sequence>
<name>A0A382YX38_9ZZZZ</name>
<organism evidence="1">
    <name type="scientific">marine metagenome</name>
    <dbReference type="NCBI Taxonomy" id="408172"/>
    <lineage>
        <taxon>unclassified sequences</taxon>
        <taxon>metagenomes</taxon>
        <taxon>ecological metagenomes</taxon>
    </lineage>
</organism>
<accession>A0A382YX38</accession>
<dbReference type="EMBL" id="UINC01179155">
    <property type="protein sequence ID" value="SVD87691.1"/>
    <property type="molecule type" value="Genomic_DNA"/>
</dbReference>
<evidence type="ECO:0000313" key="1">
    <source>
        <dbReference type="EMBL" id="SVD87691.1"/>
    </source>
</evidence>
<gene>
    <name evidence="1" type="ORF">METZ01_LOCUS440545</name>
</gene>
<dbReference type="AlphaFoldDB" id="A0A382YX38"/>
<reference evidence="1" key="1">
    <citation type="submission" date="2018-05" db="EMBL/GenBank/DDBJ databases">
        <authorList>
            <person name="Lanie J.A."/>
            <person name="Ng W.-L."/>
            <person name="Kazmierczak K.M."/>
            <person name="Andrzejewski T.M."/>
            <person name="Davidsen T.M."/>
            <person name="Wayne K.J."/>
            <person name="Tettelin H."/>
            <person name="Glass J.I."/>
            <person name="Rusch D."/>
            <person name="Podicherti R."/>
            <person name="Tsui H.-C.T."/>
            <person name="Winkler M.E."/>
        </authorList>
    </citation>
    <scope>NUCLEOTIDE SEQUENCE</scope>
</reference>
<protein>
    <submittedName>
        <fullName evidence="1">Uncharacterized protein</fullName>
    </submittedName>
</protein>